<reference evidence="1 2" key="1">
    <citation type="submission" date="2020-08" db="EMBL/GenBank/DDBJ databases">
        <title>Genomic Encyclopedia of Type Strains, Phase IV (KMG-IV): sequencing the most valuable type-strain genomes for metagenomic binning, comparative biology and taxonomic classification.</title>
        <authorList>
            <person name="Goeker M."/>
        </authorList>
    </citation>
    <scope>NUCLEOTIDE SEQUENCE [LARGE SCALE GENOMIC DNA]</scope>
    <source>
        <strain evidence="1 2">DSM 101064</strain>
    </source>
</reference>
<sequence>MNHAACASDRFEPTLTDAAGGMNDRSTEIGIYAIIKLG</sequence>
<organism evidence="1 2">
    <name type="scientific">Yoonia ponticola</name>
    <dbReference type="NCBI Taxonomy" id="1524255"/>
    <lineage>
        <taxon>Bacteria</taxon>
        <taxon>Pseudomonadati</taxon>
        <taxon>Pseudomonadota</taxon>
        <taxon>Alphaproteobacteria</taxon>
        <taxon>Rhodobacterales</taxon>
        <taxon>Paracoccaceae</taxon>
        <taxon>Yoonia</taxon>
    </lineage>
</organism>
<evidence type="ECO:0000313" key="2">
    <source>
        <dbReference type="Proteomes" id="UP000535415"/>
    </source>
</evidence>
<dbReference type="Proteomes" id="UP000535415">
    <property type="component" value="Unassembled WGS sequence"/>
</dbReference>
<protein>
    <submittedName>
        <fullName evidence="1">Uncharacterized protein</fullName>
    </submittedName>
</protein>
<dbReference type="AlphaFoldDB" id="A0A7W9BMT9"/>
<comment type="caution">
    <text evidence="1">The sequence shown here is derived from an EMBL/GenBank/DDBJ whole genome shotgun (WGS) entry which is preliminary data.</text>
</comment>
<dbReference type="EMBL" id="JACIJM010000010">
    <property type="protein sequence ID" value="MBB5723409.1"/>
    <property type="molecule type" value="Genomic_DNA"/>
</dbReference>
<gene>
    <name evidence="1" type="ORF">FHS72_003054</name>
</gene>
<keyword evidence="2" id="KW-1185">Reference proteome</keyword>
<proteinExistence type="predicted"/>
<accession>A0A7W9BMT9</accession>
<evidence type="ECO:0000313" key="1">
    <source>
        <dbReference type="EMBL" id="MBB5723409.1"/>
    </source>
</evidence>
<name>A0A7W9BMT9_9RHOB</name>